<protein>
    <submittedName>
        <fullName evidence="4">LAMI_0E10396g1_1</fullName>
    </submittedName>
</protein>
<comment type="similarity">
    <text evidence="1">Belongs to the SEC6 family.</text>
</comment>
<dbReference type="PANTHER" id="PTHR21292">
    <property type="entry name" value="EXOCYST COMPLEX COMPONENT SEC6-RELATED"/>
    <property type="match status" value="1"/>
</dbReference>
<dbReference type="STRING" id="1230905.A0A1G4JNY5"/>
<evidence type="ECO:0000256" key="1">
    <source>
        <dbReference type="ARBA" id="ARBA00009447"/>
    </source>
</evidence>
<evidence type="ECO:0000256" key="3">
    <source>
        <dbReference type="ARBA" id="ARBA00022483"/>
    </source>
</evidence>
<accession>A0A1G4JNY5</accession>
<dbReference type="EMBL" id="LT598465">
    <property type="protein sequence ID" value="SCU92435.1"/>
    <property type="molecule type" value="Genomic_DNA"/>
</dbReference>
<keyword evidence="2" id="KW-0813">Transport</keyword>
<dbReference type="Pfam" id="PF06046">
    <property type="entry name" value="Sec6"/>
    <property type="match status" value="1"/>
</dbReference>
<dbReference type="GO" id="GO:0051601">
    <property type="term" value="P:exocyst localization"/>
    <property type="evidence" value="ECO:0007669"/>
    <property type="project" value="TreeGrafter"/>
</dbReference>
<evidence type="ECO:0000256" key="2">
    <source>
        <dbReference type="ARBA" id="ARBA00022448"/>
    </source>
</evidence>
<reference evidence="4 5" key="1">
    <citation type="submission" date="2016-03" db="EMBL/GenBank/DDBJ databases">
        <authorList>
            <person name="Devillers H."/>
        </authorList>
    </citation>
    <scope>NUCLEOTIDE SEQUENCE [LARGE SCALE GENOMIC DNA]</scope>
    <source>
        <strain evidence="4">CBS 11717</strain>
    </source>
</reference>
<dbReference type="GO" id="GO:0000145">
    <property type="term" value="C:exocyst"/>
    <property type="evidence" value="ECO:0007669"/>
    <property type="project" value="InterPro"/>
</dbReference>
<keyword evidence="3" id="KW-0268">Exocytosis</keyword>
<dbReference type="Gene3D" id="1.10.357.70">
    <property type="entry name" value="Exocyst complex component Sec6, C-terminal domain"/>
    <property type="match status" value="1"/>
</dbReference>
<proteinExistence type="inferred from homology"/>
<evidence type="ECO:0000313" key="5">
    <source>
        <dbReference type="Proteomes" id="UP000191024"/>
    </source>
</evidence>
<sequence>MTDYAVNKVSELIKGEPTLELLAEVKNVLIKEKSTVDYQLDKQSKKQFSTILSGIDDIKQAQLNVKSLKNNLKEVRQLSKENKSSIKHYEIINSVTTIHELIEKTTLFYEKILHFNKLLENIEQLLMEETGRDILETGVPGLLQLHITLTMACDFQDQSQVLARISSDDVQRTMQRVFTRLPDLVEKFRGLFKDIIYDLVEAVRTENKSLLIRLFKIVEKEEREDMKIMAIRNIIATKERELEAKRMKKLPNNYENMDSSLGGKNEEYPTSAALAQEIMVGTIQTRVNERGFRDLFFSTIDRSISEMFVEVRKTYDGEKKFEVLNNLDWVINELLIVKSHLCELCPENWKLFDVFFDAYYRELHNLITGLVNAEPETLVILDILDYDKTFQANLRKEFGFKKEDLKSVIGDKQKEKLFEDYLNLIVSKMKEWITNLVDSEMTIFVERTTPPHVDSEGLLFLDGTKTCFQMFSQQVEVAAGSGQAKILVGVIDSFCKILGDRQEKWKGAIASEVSKSVSYNQRIEKDPELVGGIDAPAGGLVEYLIAVANDQMRAADYAVALSQRSGAMVSKVHEKTISNSIEHTLDGFADVAKSGTSGLISLMFDDLRTPFSQIFGKSWYSGNQAQQIADTLFEYLGDIREQMNPFVYSTLVENVVEETILTFLECLKYEHSFKNKNNKFLDCMKRDFEVFYKLFAQFVPEEEHGIIDEKFKLMEFFMDFSCGPSDSILETWTQFLEFYWDCPVSFLSAVLKCRKDIDSSALRSISSTAQRILAAPQRLSQIRSEDRLPTYISRFKAF</sequence>
<dbReference type="PANTHER" id="PTHR21292:SF1">
    <property type="entry name" value="EXOCYST COMPLEX COMPONENT 3"/>
    <property type="match status" value="1"/>
</dbReference>
<dbReference type="Proteomes" id="UP000191024">
    <property type="component" value="Chromosome E"/>
</dbReference>
<gene>
    <name evidence="4" type="ORF">LAMI_0E10396G</name>
</gene>
<dbReference type="InterPro" id="IPR010326">
    <property type="entry name" value="EXOC3/Sec6"/>
</dbReference>
<dbReference type="FunFam" id="1.10.357.50:FF:000006">
    <property type="entry name" value="Exocyst complex component sec6"/>
    <property type="match status" value="1"/>
</dbReference>
<dbReference type="GO" id="GO:0006887">
    <property type="term" value="P:exocytosis"/>
    <property type="evidence" value="ECO:0007669"/>
    <property type="project" value="UniProtKB-KW"/>
</dbReference>
<dbReference type="GO" id="GO:0000149">
    <property type="term" value="F:SNARE binding"/>
    <property type="evidence" value="ECO:0007669"/>
    <property type="project" value="TreeGrafter"/>
</dbReference>
<keyword evidence="5" id="KW-1185">Reference proteome</keyword>
<dbReference type="InterPro" id="IPR042532">
    <property type="entry name" value="EXOC3/Sec6_C"/>
</dbReference>
<evidence type="ECO:0000313" key="4">
    <source>
        <dbReference type="EMBL" id="SCU92435.1"/>
    </source>
</evidence>
<name>A0A1G4JNY5_9SACH</name>
<dbReference type="OrthoDB" id="190098at2759"/>
<organism evidence="4 5">
    <name type="scientific">Lachancea mirantina</name>
    <dbReference type="NCBI Taxonomy" id="1230905"/>
    <lineage>
        <taxon>Eukaryota</taxon>
        <taxon>Fungi</taxon>
        <taxon>Dikarya</taxon>
        <taxon>Ascomycota</taxon>
        <taxon>Saccharomycotina</taxon>
        <taxon>Saccharomycetes</taxon>
        <taxon>Saccharomycetales</taxon>
        <taxon>Saccharomycetaceae</taxon>
        <taxon>Lachancea</taxon>
    </lineage>
</organism>
<dbReference type="Gene3D" id="1.10.357.50">
    <property type="match status" value="1"/>
</dbReference>
<dbReference type="AlphaFoldDB" id="A0A1G4JNY5"/>